<dbReference type="GO" id="GO:0000160">
    <property type="term" value="P:phosphorelay signal transduction system"/>
    <property type="evidence" value="ECO:0007669"/>
    <property type="project" value="InterPro"/>
</dbReference>
<protein>
    <recommendedName>
        <fullName evidence="9">DNA-binding response regulator</fullName>
    </recommendedName>
</protein>
<sequence length="240" mass="28113">MQKVVIADLEPIQRKCLRLLLEERFQKKITVFDTESGREAIQLIDNNNIDLLILDTRLVELDGITCTKIIKEKKPRQKIIVYTLTNDHYIRETFQKLEVSQYILKPLRPNLLLANINKEICDEPLHENKRKIKTKVASIIDFIDSNIHEDLTLSYVAGKTEISSYYLSKVFKKETGKNFVTYVTERKIEKAKELLRNVEIPIINISFELGYTEPSYFTKVFKKVEGMTPSQYRNKHTAWS</sequence>
<keyword evidence="8" id="KW-1185">Reference proteome</keyword>
<dbReference type="InterPro" id="IPR020449">
    <property type="entry name" value="Tscrpt_reg_AraC-type_HTH"/>
</dbReference>
<dbReference type="Gene3D" id="1.10.10.60">
    <property type="entry name" value="Homeodomain-like"/>
    <property type="match status" value="2"/>
</dbReference>
<dbReference type="Pfam" id="PF12833">
    <property type="entry name" value="HTH_18"/>
    <property type="match status" value="1"/>
</dbReference>
<evidence type="ECO:0000313" key="7">
    <source>
        <dbReference type="EMBL" id="OIJ17053.1"/>
    </source>
</evidence>
<reference evidence="7 8" key="1">
    <citation type="submission" date="2016-10" db="EMBL/GenBank/DDBJ databases">
        <title>Draft genome sequences of four alkaliphilic bacteria belonging to the Anaerobacillus genus.</title>
        <authorList>
            <person name="Bassil N.M."/>
            <person name="Lloyd J.R."/>
        </authorList>
    </citation>
    <scope>NUCLEOTIDE SEQUENCE [LARGE SCALE GENOMIC DNA]</scope>
    <source>
        <strain evidence="7 8">DSM 18345</strain>
    </source>
</reference>
<dbReference type="InterPro" id="IPR009057">
    <property type="entry name" value="Homeodomain-like_sf"/>
</dbReference>
<comment type="caution">
    <text evidence="7">The sequence shown here is derived from an EMBL/GenBank/DDBJ whole genome shotgun (WGS) entry which is preliminary data.</text>
</comment>
<dbReference type="AlphaFoldDB" id="A0A1S2LXY5"/>
<dbReference type="GO" id="GO:0003700">
    <property type="term" value="F:DNA-binding transcription factor activity"/>
    <property type="evidence" value="ECO:0007669"/>
    <property type="project" value="InterPro"/>
</dbReference>
<dbReference type="SUPFAM" id="SSF52172">
    <property type="entry name" value="CheY-like"/>
    <property type="match status" value="1"/>
</dbReference>
<evidence type="ECO:0000313" key="8">
    <source>
        <dbReference type="Proteomes" id="UP000179524"/>
    </source>
</evidence>
<dbReference type="PANTHER" id="PTHR43280:SF2">
    <property type="entry name" value="HTH-TYPE TRANSCRIPTIONAL REGULATOR EXSA"/>
    <property type="match status" value="1"/>
</dbReference>
<dbReference type="SMART" id="SM00342">
    <property type="entry name" value="HTH_ARAC"/>
    <property type="match status" value="1"/>
</dbReference>
<dbReference type="RefSeq" id="WP_071307781.1">
    <property type="nucleotide sequence ID" value="NZ_MLQR01000001.1"/>
</dbReference>
<organism evidence="7 8">
    <name type="scientific">Anaerobacillus alkalilacustris</name>
    <dbReference type="NCBI Taxonomy" id="393763"/>
    <lineage>
        <taxon>Bacteria</taxon>
        <taxon>Bacillati</taxon>
        <taxon>Bacillota</taxon>
        <taxon>Bacilli</taxon>
        <taxon>Bacillales</taxon>
        <taxon>Bacillaceae</taxon>
        <taxon>Anaerobacillus</taxon>
    </lineage>
</organism>
<accession>A0A1S2LXY5</accession>
<dbReference type="SUPFAM" id="SSF46689">
    <property type="entry name" value="Homeodomain-like"/>
    <property type="match status" value="2"/>
</dbReference>
<dbReference type="InterPro" id="IPR018062">
    <property type="entry name" value="HTH_AraC-typ_CS"/>
</dbReference>
<feature type="domain" description="HTH araC/xylS-type" evidence="5">
    <location>
        <begin position="137"/>
        <end position="235"/>
    </location>
</feature>
<dbReference type="InterPro" id="IPR018060">
    <property type="entry name" value="HTH_AraC"/>
</dbReference>
<dbReference type="Gene3D" id="3.40.50.2300">
    <property type="match status" value="1"/>
</dbReference>
<keyword evidence="1" id="KW-0805">Transcription regulation</keyword>
<dbReference type="EMBL" id="MLQR01000001">
    <property type="protein sequence ID" value="OIJ17053.1"/>
    <property type="molecule type" value="Genomic_DNA"/>
</dbReference>
<evidence type="ECO:0000256" key="4">
    <source>
        <dbReference type="PROSITE-ProRule" id="PRU00169"/>
    </source>
</evidence>
<evidence type="ECO:0000256" key="1">
    <source>
        <dbReference type="ARBA" id="ARBA00023015"/>
    </source>
</evidence>
<keyword evidence="3" id="KW-0804">Transcription</keyword>
<dbReference type="PROSITE" id="PS01124">
    <property type="entry name" value="HTH_ARAC_FAMILY_2"/>
    <property type="match status" value="1"/>
</dbReference>
<dbReference type="PROSITE" id="PS00041">
    <property type="entry name" value="HTH_ARAC_FAMILY_1"/>
    <property type="match status" value="1"/>
</dbReference>
<dbReference type="PRINTS" id="PR00032">
    <property type="entry name" value="HTHARAC"/>
</dbReference>
<dbReference type="PANTHER" id="PTHR43280">
    <property type="entry name" value="ARAC-FAMILY TRANSCRIPTIONAL REGULATOR"/>
    <property type="match status" value="1"/>
</dbReference>
<keyword evidence="4" id="KW-0597">Phosphoprotein</keyword>
<evidence type="ECO:0000256" key="2">
    <source>
        <dbReference type="ARBA" id="ARBA00023125"/>
    </source>
</evidence>
<feature type="modified residue" description="4-aspartylphosphate" evidence="4">
    <location>
        <position position="55"/>
    </location>
</feature>
<dbReference type="OrthoDB" id="9788446at2"/>
<dbReference type="Proteomes" id="UP000179524">
    <property type="component" value="Unassembled WGS sequence"/>
</dbReference>
<evidence type="ECO:0000256" key="3">
    <source>
        <dbReference type="ARBA" id="ARBA00023163"/>
    </source>
</evidence>
<proteinExistence type="predicted"/>
<evidence type="ECO:0000259" key="6">
    <source>
        <dbReference type="PROSITE" id="PS50110"/>
    </source>
</evidence>
<feature type="domain" description="Response regulatory" evidence="6">
    <location>
        <begin position="3"/>
        <end position="120"/>
    </location>
</feature>
<evidence type="ECO:0008006" key="9">
    <source>
        <dbReference type="Google" id="ProtNLM"/>
    </source>
</evidence>
<gene>
    <name evidence="7" type="ORF">BKP37_00495</name>
</gene>
<evidence type="ECO:0000259" key="5">
    <source>
        <dbReference type="PROSITE" id="PS01124"/>
    </source>
</evidence>
<dbReference type="InterPro" id="IPR001789">
    <property type="entry name" value="Sig_transdc_resp-reg_receiver"/>
</dbReference>
<dbReference type="SMART" id="SM00448">
    <property type="entry name" value="REC"/>
    <property type="match status" value="1"/>
</dbReference>
<dbReference type="InterPro" id="IPR011006">
    <property type="entry name" value="CheY-like_superfamily"/>
</dbReference>
<dbReference type="PROSITE" id="PS50110">
    <property type="entry name" value="RESPONSE_REGULATORY"/>
    <property type="match status" value="1"/>
</dbReference>
<dbReference type="Pfam" id="PF00072">
    <property type="entry name" value="Response_reg"/>
    <property type="match status" value="1"/>
</dbReference>
<name>A0A1S2LXY5_9BACI</name>
<keyword evidence="2" id="KW-0238">DNA-binding</keyword>
<dbReference type="GO" id="GO:0043565">
    <property type="term" value="F:sequence-specific DNA binding"/>
    <property type="evidence" value="ECO:0007669"/>
    <property type="project" value="InterPro"/>
</dbReference>